<dbReference type="HOGENOM" id="CLU_1384764_0_0_1"/>
<keyword evidence="1" id="KW-0812">Transmembrane</keyword>
<dbReference type="OrthoDB" id="2508625at2759"/>
<name>E3JQ90_PUCGT</name>
<dbReference type="KEGG" id="pgr:PGTG_00432"/>
<reference key="1">
    <citation type="submission" date="2007-01" db="EMBL/GenBank/DDBJ databases">
        <title>The Genome Sequence of Puccinia graminis f. sp. tritici Strain CRL 75-36-700-3.</title>
        <authorList>
            <consortium name="The Broad Institute Genome Sequencing Platform"/>
            <person name="Birren B."/>
            <person name="Lander E."/>
            <person name="Galagan J."/>
            <person name="Nusbaum C."/>
            <person name="Devon K."/>
            <person name="Cuomo C."/>
            <person name="Jaffe D."/>
            <person name="Butler J."/>
            <person name="Alvarez P."/>
            <person name="Gnerre S."/>
            <person name="Grabherr M."/>
            <person name="Mauceli E."/>
            <person name="Brockman W."/>
            <person name="Young S."/>
            <person name="LaButti K."/>
            <person name="Sykes S."/>
            <person name="DeCaprio D."/>
            <person name="Crawford M."/>
            <person name="Koehrsen M."/>
            <person name="Engels R."/>
            <person name="Montgomery P."/>
            <person name="Pearson M."/>
            <person name="Howarth C."/>
            <person name="Larson L."/>
            <person name="White J."/>
            <person name="Zeng Q."/>
            <person name="Kodira C."/>
            <person name="Yandava C."/>
            <person name="Alvarado L."/>
            <person name="O'Leary S."/>
            <person name="Szabo L."/>
            <person name="Dean R."/>
            <person name="Schein J."/>
        </authorList>
    </citation>
    <scope>NUCLEOTIDE SEQUENCE</scope>
    <source>
        <strain>CRL 75-36-700-3</strain>
    </source>
</reference>
<organism evidence="2 3">
    <name type="scientific">Puccinia graminis f. sp. tritici (strain CRL 75-36-700-3 / race SCCL)</name>
    <name type="common">Black stem rust fungus</name>
    <dbReference type="NCBI Taxonomy" id="418459"/>
    <lineage>
        <taxon>Eukaryota</taxon>
        <taxon>Fungi</taxon>
        <taxon>Dikarya</taxon>
        <taxon>Basidiomycota</taxon>
        <taxon>Pucciniomycotina</taxon>
        <taxon>Pucciniomycetes</taxon>
        <taxon>Pucciniales</taxon>
        <taxon>Pucciniaceae</taxon>
        <taxon>Puccinia</taxon>
    </lineage>
</organism>
<dbReference type="GeneID" id="10528029"/>
<keyword evidence="1" id="KW-0472">Membrane</keyword>
<accession>E3JQ90</accession>
<proteinExistence type="predicted"/>
<dbReference type="EMBL" id="DS178262">
    <property type="protein sequence ID" value="EFP74476.2"/>
    <property type="molecule type" value="Genomic_DNA"/>
</dbReference>
<reference evidence="3" key="2">
    <citation type="journal article" date="2011" name="Proc. Natl. Acad. Sci. U.S.A.">
        <title>Obligate biotrophy features unraveled by the genomic analysis of rust fungi.</title>
        <authorList>
            <person name="Duplessis S."/>
            <person name="Cuomo C.A."/>
            <person name="Lin Y.-C."/>
            <person name="Aerts A."/>
            <person name="Tisserant E."/>
            <person name="Veneault-Fourrey C."/>
            <person name="Joly D.L."/>
            <person name="Hacquard S."/>
            <person name="Amselem J."/>
            <person name="Cantarel B.L."/>
            <person name="Chiu R."/>
            <person name="Coutinho P.M."/>
            <person name="Feau N."/>
            <person name="Field M."/>
            <person name="Frey P."/>
            <person name="Gelhaye E."/>
            <person name="Goldberg J."/>
            <person name="Grabherr M.G."/>
            <person name="Kodira C.D."/>
            <person name="Kohler A."/>
            <person name="Kuees U."/>
            <person name="Lindquist E.A."/>
            <person name="Lucas S.M."/>
            <person name="Mago R."/>
            <person name="Mauceli E."/>
            <person name="Morin E."/>
            <person name="Murat C."/>
            <person name="Pangilinan J.L."/>
            <person name="Park R."/>
            <person name="Pearson M."/>
            <person name="Quesneville H."/>
            <person name="Rouhier N."/>
            <person name="Sakthikumar S."/>
            <person name="Salamov A.A."/>
            <person name="Schmutz J."/>
            <person name="Selles B."/>
            <person name="Shapiro H."/>
            <person name="Tanguay P."/>
            <person name="Tuskan G.A."/>
            <person name="Henrissat B."/>
            <person name="Van de Peer Y."/>
            <person name="Rouze P."/>
            <person name="Ellis J.G."/>
            <person name="Dodds P.N."/>
            <person name="Schein J.E."/>
            <person name="Zhong S."/>
            <person name="Hamelin R.C."/>
            <person name="Grigoriev I.V."/>
            <person name="Szabo L.J."/>
            <person name="Martin F."/>
        </authorList>
    </citation>
    <scope>NUCLEOTIDE SEQUENCE [LARGE SCALE GENOMIC DNA]</scope>
    <source>
        <strain evidence="3">CRL 75-36-700-3 / race SCCL</strain>
    </source>
</reference>
<sequence length="197" mass="21975">MRQGRSHSRPNTAYGKELGLALSGLHVVLATLKAKLYTTHSRPNSHPLRFPHHSRARRLTKFPHSSMQFLIHIIALNLLVFGFCIANEQQDKDNKCTLFCYRPEPESPLQAICGTGNRNRFEAEPHSYTVKPANPTKNLPGGIIGYFNCVGTQTDNSYCCNTPIIFPKSNVTTIPHKQFIAQCTATGPMRVTPKQCA</sequence>
<dbReference type="AlphaFoldDB" id="E3JQ90"/>
<protein>
    <submittedName>
        <fullName evidence="2">Uncharacterized protein</fullName>
    </submittedName>
</protein>
<dbReference type="VEuPathDB" id="FungiDB:PGTG_00432"/>
<keyword evidence="3" id="KW-1185">Reference proteome</keyword>
<gene>
    <name evidence="2" type="ORF">PGTG_00432</name>
</gene>
<evidence type="ECO:0000313" key="2">
    <source>
        <dbReference type="EMBL" id="EFP74476.2"/>
    </source>
</evidence>
<dbReference type="InParanoid" id="E3JQ90"/>
<dbReference type="RefSeq" id="XP_003307482.2">
    <property type="nucleotide sequence ID" value="XM_003307434.2"/>
</dbReference>
<dbReference type="Proteomes" id="UP000008783">
    <property type="component" value="Unassembled WGS sequence"/>
</dbReference>
<keyword evidence="1" id="KW-1133">Transmembrane helix</keyword>
<feature type="transmembrane region" description="Helical" evidence="1">
    <location>
        <begin position="69"/>
        <end position="86"/>
    </location>
</feature>
<evidence type="ECO:0000256" key="1">
    <source>
        <dbReference type="SAM" id="Phobius"/>
    </source>
</evidence>
<evidence type="ECO:0000313" key="3">
    <source>
        <dbReference type="Proteomes" id="UP000008783"/>
    </source>
</evidence>